<dbReference type="RefSeq" id="WP_428836563.1">
    <property type="nucleotide sequence ID" value="NZ_BAAATL010000023.1"/>
</dbReference>
<feature type="compositionally biased region" description="Low complexity" evidence="1">
    <location>
        <begin position="89"/>
        <end position="98"/>
    </location>
</feature>
<sequence>MSAKALGKLVQVSDDVIYAVETAKYPSCRLDLARALDEVFDSGGLFERAWPMAFRPDESDKKGPISEKRTPAGAEAPVQVHEGRILGRSSSTPSSESLSPVDRRALLLGGLAALAPVDLVSLVTPTTEPETPTVIRPREIALLERAADHIHALDNAHGGGGLVAEIANRSLAWAATLLPVKCPEPLRPQLLFAVARLGLVVGASQFDAYAHDDARVSFRLAAECAEEGKNWHLRAKTYSFMARQAIWVSDPDTGLTDAEKGPVRADRITATERAMLHTARARAFGKMGDVSNTLMAAGDADAAFEQSDPSQDPPWMAYYDHAQHHGDTAHALYDLAVRAGQDPGRAAERFKIAVEGHGQAFARSRAISRTKWASLSMAKGDPHEAVVLGHMALDDVGKLTSCRAADDLRELARFAGRHRTMSEAVHLRERIAVTVAT</sequence>
<dbReference type="EMBL" id="BAAATL010000023">
    <property type="protein sequence ID" value="GAA2494329.1"/>
    <property type="molecule type" value="Genomic_DNA"/>
</dbReference>
<evidence type="ECO:0000313" key="3">
    <source>
        <dbReference type="Proteomes" id="UP001501721"/>
    </source>
</evidence>
<comment type="caution">
    <text evidence="2">The sequence shown here is derived from an EMBL/GenBank/DDBJ whole genome shotgun (WGS) entry which is preliminary data.</text>
</comment>
<keyword evidence="3" id="KW-1185">Reference proteome</keyword>
<feature type="compositionally biased region" description="Basic and acidic residues" evidence="1">
    <location>
        <begin position="56"/>
        <end position="70"/>
    </location>
</feature>
<reference evidence="3" key="1">
    <citation type="journal article" date="2019" name="Int. J. Syst. Evol. Microbiol.">
        <title>The Global Catalogue of Microorganisms (GCM) 10K type strain sequencing project: providing services to taxonomists for standard genome sequencing and annotation.</title>
        <authorList>
            <consortium name="The Broad Institute Genomics Platform"/>
            <consortium name="The Broad Institute Genome Sequencing Center for Infectious Disease"/>
            <person name="Wu L."/>
            <person name="Ma J."/>
        </authorList>
    </citation>
    <scope>NUCLEOTIDE SEQUENCE [LARGE SCALE GENOMIC DNA]</scope>
    <source>
        <strain evidence="3">JCM 6923</strain>
    </source>
</reference>
<accession>A0ABP5Z8E5</accession>
<evidence type="ECO:0000313" key="2">
    <source>
        <dbReference type="EMBL" id="GAA2494329.1"/>
    </source>
</evidence>
<feature type="region of interest" description="Disordered" evidence="1">
    <location>
        <begin position="56"/>
        <end position="98"/>
    </location>
</feature>
<protein>
    <submittedName>
        <fullName evidence="2">Helix-turn-helix transcriptional regulator</fullName>
    </submittedName>
</protein>
<evidence type="ECO:0000256" key="1">
    <source>
        <dbReference type="SAM" id="MobiDB-lite"/>
    </source>
</evidence>
<dbReference type="Proteomes" id="UP001501721">
    <property type="component" value="Unassembled WGS sequence"/>
</dbReference>
<name>A0ABP5Z8E5_9ACTN</name>
<gene>
    <name evidence="2" type="ORF">GCM10010422_47140</name>
</gene>
<proteinExistence type="predicted"/>
<organism evidence="2 3">
    <name type="scientific">Streptomyces graminearus</name>
    <dbReference type="NCBI Taxonomy" id="284030"/>
    <lineage>
        <taxon>Bacteria</taxon>
        <taxon>Bacillati</taxon>
        <taxon>Actinomycetota</taxon>
        <taxon>Actinomycetes</taxon>
        <taxon>Kitasatosporales</taxon>
        <taxon>Streptomycetaceae</taxon>
        <taxon>Streptomyces</taxon>
    </lineage>
</organism>